<dbReference type="EC" id="1.1.1.49" evidence="2"/>
<evidence type="ECO:0000313" key="10">
    <source>
        <dbReference type="Proteomes" id="UP000639772"/>
    </source>
</evidence>
<dbReference type="AlphaFoldDB" id="A0A835PV19"/>
<dbReference type="Gene3D" id="3.40.50.720">
    <property type="entry name" value="NAD(P)-binding Rossmann-like Domain"/>
    <property type="match status" value="1"/>
</dbReference>
<dbReference type="SUPFAM" id="SSF51735">
    <property type="entry name" value="NAD(P)-binding Rossmann-fold domains"/>
    <property type="match status" value="1"/>
</dbReference>
<evidence type="ECO:0000256" key="4">
    <source>
        <dbReference type="ARBA" id="ARBA00022857"/>
    </source>
</evidence>
<organism evidence="9 10">
    <name type="scientific">Vanilla planifolia</name>
    <name type="common">Vanilla</name>
    <dbReference type="NCBI Taxonomy" id="51239"/>
    <lineage>
        <taxon>Eukaryota</taxon>
        <taxon>Viridiplantae</taxon>
        <taxon>Streptophyta</taxon>
        <taxon>Embryophyta</taxon>
        <taxon>Tracheophyta</taxon>
        <taxon>Spermatophyta</taxon>
        <taxon>Magnoliopsida</taxon>
        <taxon>Liliopsida</taxon>
        <taxon>Asparagales</taxon>
        <taxon>Orchidaceae</taxon>
        <taxon>Vanilloideae</taxon>
        <taxon>Vanilleae</taxon>
        <taxon>Vanilla</taxon>
    </lineage>
</organism>
<dbReference type="InterPro" id="IPR022674">
    <property type="entry name" value="G6P_DH_NAD-bd"/>
</dbReference>
<dbReference type="PANTHER" id="PTHR23429:SF0">
    <property type="entry name" value="GLUCOSE-6-PHOSPHATE 1-DEHYDROGENASE"/>
    <property type="match status" value="1"/>
</dbReference>
<keyword evidence="6" id="KW-0119">Carbohydrate metabolism</keyword>
<feature type="region of interest" description="Disordered" evidence="7">
    <location>
        <begin position="1"/>
        <end position="32"/>
    </location>
</feature>
<evidence type="ECO:0000256" key="6">
    <source>
        <dbReference type="ARBA" id="ARBA00023277"/>
    </source>
</evidence>
<feature type="compositionally biased region" description="Basic and acidic residues" evidence="7">
    <location>
        <begin position="22"/>
        <end position="32"/>
    </location>
</feature>
<evidence type="ECO:0000256" key="2">
    <source>
        <dbReference type="ARBA" id="ARBA00013019"/>
    </source>
</evidence>
<proteinExistence type="predicted"/>
<comment type="pathway">
    <text evidence="1">Carbohydrate degradation; pentose phosphate pathway; D-ribulose 5-phosphate from D-glucose 6-phosphate (oxidative stage): step 1/3.</text>
</comment>
<dbReference type="PANTHER" id="PTHR23429">
    <property type="entry name" value="GLUCOSE-6-PHOSPHATE 1-DEHYDROGENASE G6PD"/>
    <property type="match status" value="1"/>
</dbReference>
<feature type="domain" description="Glucose-6-phosphate dehydrogenase NAD-binding" evidence="8">
    <location>
        <begin position="45"/>
        <end position="117"/>
    </location>
</feature>
<feature type="compositionally biased region" description="Polar residues" evidence="7">
    <location>
        <begin position="1"/>
        <end position="19"/>
    </location>
</feature>
<dbReference type="EMBL" id="JADCNM010000013">
    <property type="protein sequence ID" value="KAG0456597.1"/>
    <property type="molecule type" value="Genomic_DNA"/>
</dbReference>
<dbReference type="GO" id="GO:0006006">
    <property type="term" value="P:glucose metabolic process"/>
    <property type="evidence" value="ECO:0007669"/>
    <property type="project" value="UniProtKB-KW"/>
</dbReference>
<dbReference type="OrthoDB" id="1715458at2759"/>
<evidence type="ECO:0000256" key="3">
    <source>
        <dbReference type="ARBA" id="ARBA00022526"/>
    </source>
</evidence>
<evidence type="ECO:0000259" key="8">
    <source>
        <dbReference type="Pfam" id="PF00479"/>
    </source>
</evidence>
<keyword evidence="4" id="KW-0521">NADP</keyword>
<evidence type="ECO:0000256" key="5">
    <source>
        <dbReference type="ARBA" id="ARBA00023002"/>
    </source>
</evidence>
<evidence type="ECO:0000313" key="9">
    <source>
        <dbReference type="EMBL" id="KAG0456597.1"/>
    </source>
</evidence>
<dbReference type="InterPro" id="IPR001282">
    <property type="entry name" value="G6P_DH"/>
</dbReference>
<dbReference type="GO" id="GO:0050661">
    <property type="term" value="F:NADP binding"/>
    <property type="evidence" value="ECO:0007669"/>
    <property type="project" value="InterPro"/>
</dbReference>
<keyword evidence="3" id="KW-0313">Glucose metabolism</keyword>
<dbReference type="Pfam" id="PF00479">
    <property type="entry name" value="G6PD_N"/>
    <property type="match status" value="1"/>
</dbReference>
<dbReference type="InterPro" id="IPR036291">
    <property type="entry name" value="NAD(P)-bd_dom_sf"/>
</dbReference>
<name>A0A835PV19_VANPL</name>
<evidence type="ECO:0000256" key="7">
    <source>
        <dbReference type="SAM" id="MobiDB-lite"/>
    </source>
</evidence>
<accession>A0A835PV19</accession>
<comment type="caution">
    <text evidence="9">The sequence shown here is derived from an EMBL/GenBank/DDBJ whole genome shotgun (WGS) entry which is preliminary data.</text>
</comment>
<reference evidence="9 10" key="1">
    <citation type="journal article" date="2020" name="Nat. Food">
        <title>A phased Vanilla planifolia genome enables genetic improvement of flavour and production.</title>
        <authorList>
            <person name="Hasing T."/>
            <person name="Tang H."/>
            <person name="Brym M."/>
            <person name="Khazi F."/>
            <person name="Huang T."/>
            <person name="Chambers A.H."/>
        </authorList>
    </citation>
    <scope>NUCLEOTIDE SEQUENCE [LARGE SCALE GENOMIC DNA]</scope>
    <source>
        <tissue evidence="9">Leaf</tissue>
    </source>
</reference>
<keyword evidence="5" id="KW-0560">Oxidoreductase</keyword>
<evidence type="ECO:0000256" key="1">
    <source>
        <dbReference type="ARBA" id="ARBA00004937"/>
    </source>
</evidence>
<gene>
    <name evidence="9" type="ORF">HPP92_024385</name>
</gene>
<dbReference type="Proteomes" id="UP000639772">
    <property type="component" value="Chromosome 13"/>
</dbReference>
<protein>
    <recommendedName>
        <fullName evidence="2">glucose-6-phosphate dehydrogenase (NADP(+))</fullName>
        <ecNumber evidence="2">1.1.1.49</ecNumber>
    </recommendedName>
</protein>
<dbReference type="GO" id="GO:0004345">
    <property type="term" value="F:glucose-6-phosphate dehydrogenase activity"/>
    <property type="evidence" value="ECO:0007669"/>
    <property type="project" value="UniProtKB-EC"/>
</dbReference>
<dbReference type="GO" id="GO:0005829">
    <property type="term" value="C:cytosol"/>
    <property type="evidence" value="ECO:0007669"/>
    <property type="project" value="TreeGrafter"/>
</dbReference>
<dbReference type="GO" id="GO:0009051">
    <property type="term" value="P:pentose-phosphate shunt, oxidative branch"/>
    <property type="evidence" value="ECO:0007669"/>
    <property type="project" value="TreeGrafter"/>
</dbReference>
<sequence>MSTPSDGSNLGSINSSLKSKNTRNDSFSEEREVDAIVDSGCLSIVVLGASGDLAKKKTFPALYHLFRQGFLHSNEVHIFGYALTKISTEDLRDRLRGYLSKGNEDSTELDYLTKFLQLESLALFAFSKDIHV</sequence>